<proteinExistence type="inferred from homology"/>
<reference evidence="10" key="2">
    <citation type="submission" date="2015-01" db="EMBL/GenBank/DDBJ databases">
        <title>Evolutionary Origins and Diversification of the Mycorrhizal Mutualists.</title>
        <authorList>
            <consortium name="DOE Joint Genome Institute"/>
            <consortium name="Mycorrhizal Genomics Consortium"/>
            <person name="Kohler A."/>
            <person name="Kuo A."/>
            <person name="Nagy L.G."/>
            <person name="Floudas D."/>
            <person name="Copeland A."/>
            <person name="Barry K.W."/>
            <person name="Cichocki N."/>
            <person name="Veneault-Fourrey C."/>
            <person name="LaButti K."/>
            <person name="Lindquist E.A."/>
            <person name="Lipzen A."/>
            <person name="Lundell T."/>
            <person name="Morin E."/>
            <person name="Murat C."/>
            <person name="Riley R."/>
            <person name="Ohm R."/>
            <person name="Sun H."/>
            <person name="Tunlid A."/>
            <person name="Henrissat B."/>
            <person name="Grigoriev I.V."/>
            <person name="Hibbett D.S."/>
            <person name="Martin F."/>
        </authorList>
    </citation>
    <scope>NUCLEOTIDE SEQUENCE [LARGE SCALE GENOMIC DNA]</scope>
    <source>
        <strain evidence="10">MAFF 305830</strain>
    </source>
</reference>
<dbReference type="GO" id="GO:0046982">
    <property type="term" value="F:protein heterodimerization activity"/>
    <property type="evidence" value="ECO:0007669"/>
    <property type="project" value="InterPro"/>
</dbReference>
<keyword evidence="10" id="KW-1185">Reference proteome</keyword>
<dbReference type="Proteomes" id="UP000054097">
    <property type="component" value="Unassembled WGS sequence"/>
</dbReference>
<keyword evidence="3" id="KW-0238">DNA-binding</keyword>
<evidence type="ECO:0000256" key="2">
    <source>
        <dbReference type="ARBA" id="ARBA00023015"/>
    </source>
</evidence>
<dbReference type="CDD" id="cd22908">
    <property type="entry name" value="HFD_NFYC-like"/>
    <property type="match status" value="1"/>
</dbReference>
<name>A0A0C3ANU2_SERVB</name>
<organism evidence="9 10">
    <name type="scientific">Serendipita vermifera MAFF 305830</name>
    <dbReference type="NCBI Taxonomy" id="933852"/>
    <lineage>
        <taxon>Eukaryota</taxon>
        <taxon>Fungi</taxon>
        <taxon>Dikarya</taxon>
        <taxon>Basidiomycota</taxon>
        <taxon>Agaricomycotina</taxon>
        <taxon>Agaricomycetes</taxon>
        <taxon>Sebacinales</taxon>
        <taxon>Serendipitaceae</taxon>
        <taxon>Serendipita</taxon>
    </lineage>
</organism>
<keyword evidence="4" id="KW-0804">Transcription</keyword>
<feature type="compositionally biased region" description="Low complexity" evidence="7">
    <location>
        <begin position="199"/>
        <end position="214"/>
    </location>
</feature>
<dbReference type="Gene3D" id="1.10.20.10">
    <property type="entry name" value="Histone, subunit A"/>
    <property type="match status" value="1"/>
</dbReference>
<feature type="compositionally biased region" description="Low complexity" evidence="7">
    <location>
        <begin position="296"/>
        <end position="310"/>
    </location>
</feature>
<protein>
    <recommendedName>
        <fullName evidence="8">Transcription factor CBF/NF-Y/archaeal histone domain-containing protein</fullName>
    </recommendedName>
</protein>
<dbReference type="EMBL" id="KN824374">
    <property type="protein sequence ID" value="KIM21704.1"/>
    <property type="molecule type" value="Genomic_DNA"/>
</dbReference>
<dbReference type="InterPro" id="IPR009072">
    <property type="entry name" value="Histone-fold"/>
</dbReference>
<feature type="compositionally biased region" description="Polar residues" evidence="7">
    <location>
        <begin position="158"/>
        <end position="184"/>
    </location>
</feature>
<dbReference type="GO" id="GO:0001228">
    <property type="term" value="F:DNA-binding transcription activator activity, RNA polymerase II-specific"/>
    <property type="evidence" value="ECO:0007669"/>
    <property type="project" value="TreeGrafter"/>
</dbReference>
<dbReference type="PANTHER" id="PTHR10252:SF8">
    <property type="entry name" value="NUCLEAR TRANSCRIPTION FACTOR Y SUBUNIT GAMMA"/>
    <property type="match status" value="1"/>
</dbReference>
<dbReference type="HOGENOM" id="CLU_811733_0_0_1"/>
<sequence length="342" mass="37333">MSQSREPPEPFVRHGDQLEQFLQNFWQRQVDAAENDPPPYGRHPPLPLARIKKVMKSDPDVRMIASDAPVLFCKACEIFIQEITCRAFLVADAHKRRTISKADIAKALAKSDHFDFLIDVVPRDEAERAKTQKLINSGLEAEAAAEQAAAASAGQSSNPGHLSNSSPLSHQNPLQHPGQSLSHNQQYQQMGMSHHHMQGHQVHPHQQQQQQQHQQRPHSAMMQHERSNSASGGGGGVHIPPPPLNLAMAPSGTAGRGAGGHGRPHSHSGSQSQPPPLIPNANMRSPTMNSHPQPFGHGHQQQQQQQNGGNRRASVSSRMSLSPTIPLSTSRMDPPSSLDIGR</sequence>
<feature type="region of interest" description="Disordered" evidence="7">
    <location>
        <begin position="146"/>
        <end position="342"/>
    </location>
</feature>
<dbReference type="OrthoDB" id="1272441at2759"/>
<evidence type="ECO:0000256" key="7">
    <source>
        <dbReference type="SAM" id="MobiDB-lite"/>
    </source>
</evidence>
<feature type="compositionally biased region" description="Low complexity" evidence="7">
    <location>
        <begin position="146"/>
        <end position="157"/>
    </location>
</feature>
<comment type="subcellular location">
    <subcellularLocation>
        <location evidence="1">Nucleus</location>
    </subcellularLocation>
</comment>
<feature type="compositionally biased region" description="Polar residues" evidence="7">
    <location>
        <begin position="313"/>
        <end position="331"/>
    </location>
</feature>
<keyword evidence="2" id="KW-0805">Transcription regulation</keyword>
<dbReference type="STRING" id="933852.A0A0C3ANU2"/>
<dbReference type="GO" id="GO:0016602">
    <property type="term" value="C:CCAAT-binding factor complex"/>
    <property type="evidence" value="ECO:0007669"/>
    <property type="project" value="TreeGrafter"/>
</dbReference>
<feature type="compositionally biased region" description="Polar residues" evidence="7">
    <location>
        <begin position="282"/>
        <end position="292"/>
    </location>
</feature>
<dbReference type="FunFam" id="1.10.20.10:FF:000062">
    <property type="entry name" value="Nuclear transcription factor Y subunit C"/>
    <property type="match status" value="1"/>
</dbReference>
<evidence type="ECO:0000256" key="1">
    <source>
        <dbReference type="ARBA" id="ARBA00004123"/>
    </source>
</evidence>
<evidence type="ECO:0000313" key="10">
    <source>
        <dbReference type="Proteomes" id="UP000054097"/>
    </source>
</evidence>
<evidence type="ECO:0000256" key="6">
    <source>
        <dbReference type="ARBA" id="ARBA00038129"/>
    </source>
</evidence>
<evidence type="ECO:0000313" key="9">
    <source>
        <dbReference type="EMBL" id="KIM21704.1"/>
    </source>
</evidence>
<comment type="similarity">
    <text evidence="6">Belongs to the NFYC/HAP5 subunit family.</text>
</comment>
<dbReference type="Pfam" id="PF00808">
    <property type="entry name" value="CBFD_NFYB_HMF"/>
    <property type="match status" value="1"/>
</dbReference>
<dbReference type="AlphaFoldDB" id="A0A0C3ANU2"/>
<keyword evidence="5" id="KW-0539">Nucleus</keyword>
<evidence type="ECO:0000256" key="5">
    <source>
        <dbReference type="ARBA" id="ARBA00023242"/>
    </source>
</evidence>
<dbReference type="InterPro" id="IPR050568">
    <property type="entry name" value="Transcr_DNA_Rep_Reg"/>
</dbReference>
<evidence type="ECO:0000259" key="8">
    <source>
        <dbReference type="Pfam" id="PF00808"/>
    </source>
</evidence>
<evidence type="ECO:0000256" key="4">
    <source>
        <dbReference type="ARBA" id="ARBA00023163"/>
    </source>
</evidence>
<dbReference type="GO" id="GO:0000978">
    <property type="term" value="F:RNA polymerase II cis-regulatory region sequence-specific DNA binding"/>
    <property type="evidence" value="ECO:0007669"/>
    <property type="project" value="TreeGrafter"/>
</dbReference>
<dbReference type="InterPro" id="IPR003958">
    <property type="entry name" value="CBFA_NFYB_domain"/>
</dbReference>
<evidence type="ECO:0000256" key="3">
    <source>
        <dbReference type="ARBA" id="ARBA00023125"/>
    </source>
</evidence>
<gene>
    <name evidence="9" type="ORF">M408DRAFT_333313</name>
</gene>
<dbReference type="PANTHER" id="PTHR10252">
    <property type="entry name" value="HISTONE-LIKE TRANSCRIPTION FACTOR CCAAT-RELATED"/>
    <property type="match status" value="1"/>
</dbReference>
<accession>A0A0C3ANU2</accession>
<dbReference type="SUPFAM" id="SSF47113">
    <property type="entry name" value="Histone-fold"/>
    <property type="match status" value="1"/>
</dbReference>
<reference evidence="9 10" key="1">
    <citation type="submission" date="2014-04" db="EMBL/GenBank/DDBJ databases">
        <authorList>
            <consortium name="DOE Joint Genome Institute"/>
            <person name="Kuo A."/>
            <person name="Zuccaro A."/>
            <person name="Kohler A."/>
            <person name="Nagy L.G."/>
            <person name="Floudas D."/>
            <person name="Copeland A."/>
            <person name="Barry K.W."/>
            <person name="Cichocki N."/>
            <person name="Veneault-Fourrey C."/>
            <person name="LaButti K."/>
            <person name="Lindquist E.A."/>
            <person name="Lipzen A."/>
            <person name="Lundell T."/>
            <person name="Morin E."/>
            <person name="Murat C."/>
            <person name="Sun H."/>
            <person name="Tunlid A."/>
            <person name="Henrissat B."/>
            <person name="Grigoriev I.V."/>
            <person name="Hibbett D.S."/>
            <person name="Martin F."/>
            <person name="Nordberg H.P."/>
            <person name="Cantor M.N."/>
            <person name="Hua S.X."/>
        </authorList>
    </citation>
    <scope>NUCLEOTIDE SEQUENCE [LARGE SCALE GENOMIC DNA]</scope>
    <source>
        <strain evidence="9 10">MAFF 305830</strain>
    </source>
</reference>
<feature type="domain" description="Transcription factor CBF/NF-Y/archaeal histone" evidence="8">
    <location>
        <begin position="46"/>
        <end position="108"/>
    </location>
</feature>